<protein>
    <recommendedName>
        <fullName evidence="3">PEGA domain-containing protein</fullName>
    </recommendedName>
</protein>
<evidence type="ECO:0000313" key="1">
    <source>
        <dbReference type="EMBL" id="WAM31606.1"/>
    </source>
</evidence>
<dbReference type="RefSeq" id="WP_052671510.1">
    <property type="nucleotide sequence ID" value="NZ_CP113864.1"/>
</dbReference>
<name>A0ABY7BKQ6_9FIRM</name>
<accession>A0ABY7BKQ6</accession>
<proteinExistence type="predicted"/>
<dbReference type="EMBL" id="CP113864">
    <property type="protein sequence ID" value="WAM31606.1"/>
    <property type="molecule type" value="Genomic_DNA"/>
</dbReference>
<keyword evidence="2" id="KW-1185">Reference proteome</keyword>
<sequence>MKKKFVKMLSLTLTLALICLFSHTISYALTLPVTVKLSDYKVYIDGVQLPVYSGNGNLMVNVFHLDYYGYKILSSENEVYCFRQLGE</sequence>
<evidence type="ECO:0008006" key="3">
    <source>
        <dbReference type="Google" id="ProtNLM"/>
    </source>
</evidence>
<evidence type="ECO:0000313" key="2">
    <source>
        <dbReference type="Proteomes" id="UP001164745"/>
    </source>
</evidence>
<dbReference type="Proteomes" id="UP001164745">
    <property type="component" value="Chromosome"/>
</dbReference>
<organism evidence="1 2">
    <name type="scientific">Caldicellulosiruptor naganoensis</name>
    <dbReference type="NCBI Taxonomy" id="29324"/>
    <lineage>
        <taxon>Bacteria</taxon>
        <taxon>Bacillati</taxon>
        <taxon>Bacillota</taxon>
        <taxon>Bacillota incertae sedis</taxon>
        <taxon>Caldicellulosiruptorales</taxon>
        <taxon>Caldicellulosiruptoraceae</taxon>
        <taxon>Caldicellulosiruptor</taxon>
    </lineage>
</organism>
<gene>
    <name evidence="1" type="ORF">OTJ99_000031</name>
</gene>
<reference evidence="1" key="1">
    <citation type="submission" date="2022-12" db="EMBL/GenBank/DDBJ databases">
        <authorList>
            <person name="Bing R.G."/>
            <person name="Willard D.J."/>
            <person name="Manesh M.J.H."/>
            <person name="Laemthong T."/>
            <person name="Crosby J.R."/>
            <person name="Kelly R.M."/>
        </authorList>
    </citation>
    <scope>NUCLEOTIDE SEQUENCE</scope>
    <source>
        <strain evidence="1">DSM 8991</strain>
    </source>
</reference>